<feature type="transmembrane region" description="Helical" evidence="5">
    <location>
        <begin position="283"/>
        <end position="305"/>
    </location>
</feature>
<evidence type="ECO:0000259" key="6">
    <source>
        <dbReference type="PROSITE" id="PS50801"/>
    </source>
</evidence>
<keyword evidence="2 5" id="KW-0812">Transmembrane</keyword>
<feature type="transmembrane region" description="Helical" evidence="5">
    <location>
        <begin position="363"/>
        <end position="393"/>
    </location>
</feature>
<dbReference type="SUPFAM" id="SSF52091">
    <property type="entry name" value="SpoIIaa-like"/>
    <property type="match status" value="1"/>
</dbReference>
<dbReference type="PROSITE" id="PS50801">
    <property type="entry name" value="STAS"/>
    <property type="match status" value="1"/>
</dbReference>
<feature type="transmembrane region" description="Helical" evidence="5">
    <location>
        <begin position="136"/>
        <end position="156"/>
    </location>
</feature>
<protein>
    <submittedName>
        <fullName evidence="7">C4-dicarboxylic acid transporter DauA</fullName>
    </submittedName>
</protein>
<dbReference type="InterPro" id="IPR002645">
    <property type="entry name" value="STAS_dom"/>
</dbReference>
<feature type="domain" description="STAS" evidence="6">
    <location>
        <begin position="471"/>
        <end position="572"/>
    </location>
</feature>
<dbReference type="InterPro" id="IPR036513">
    <property type="entry name" value="STAS_dom_sf"/>
</dbReference>
<keyword evidence="3 5" id="KW-1133">Transmembrane helix</keyword>
<dbReference type="PANTHER" id="PTHR11814">
    <property type="entry name" value="SULFATE TRANSPORTER"/>
    <property type="match status" value="1"/>
</dbReference>
<dbReference type="CDD" id="cd07042">
    <property type="entry name" value="STAS_SulP_like_sulfate_transporter"/>
    <property type="match status" value="1"/>
</dbReference>
<proteinExistence type="predicted"/>
<dbReference type="Gene3D" id="3.30.750.24">
    <property type="entry name" value="STAS domain"/>
    <property type="match status" value="1"/>
</dbReference>
<dbReference type="InterPro" id="IPR001902">
    <property type="entry name" value="SLC26A/SulP_fam"/>
</dbReference>
<sequence>MARSRPSPRYRPPLPGSALLAAWRQGYGLAELKRDLLAGLTIGIVAVPLSMALAIATGVPPQHGLYTAIVAGAIIALTGGSRFNISGPTAAFVVILFPIVASHGLGGLLIATLMAGLILVALGLARLGNLIQFVPYPVVLGFTAGIAVVIALLQLPDFLGLEGVVLGDSTLHNLAAIVRAAPGLAPAEFGVGLVTLATLILWPRLQLPVPAPLVGLAVGTLAALAIAPLGVEIETIASRFHWEHLGQAGSGIPPFAPGLVLPWHLPGPDGTPLTVDFALIRELLGPALAIAMLAAIESLLCAVVADGLTRTRHDPNAELIGQGLGNIAAPFFGGITATAALARTATNVRSGAFSPLAAVVHSLVVLLAVVALAGVLALVPMAALAALLFVIAWNMSEARHFLHTLKGAPGSDVAILVICFLLTVVFDMVLAVAVGIGLAAALFIRRMAHLTHARRLVPDSDDESRDLPRQVALYDINGPLFFGAAEKAISSLRVVDPEVRVVMLDMRDVPSLDATAIVALQSLVEELGTRQVGLIFIGMPARMVLKLKRAGVKRQTGRLAAVRQLAQACRLAERWLLAAPAT</sequence>
<dbReference type="Proteomes" id="UP001320122">
    <property type="component" value="Unassembled WGS sequence"/>
</dbReference>
<feature type="transmembrane region" description="Helical" evidence="5">
    <location>
        <begin position="91"/>
        <end position="124"/>
    </location>
</feature>
<feature type="transmembrane region" description="Helical" evidence="5">
    <location>
        <begin position="213"/>
        <end position="231"/>
    </location>
</feature>
<comment type="subcellular location">
    <subcellularLocation>
        <location evidence="1">Membrane</location>
        <topology evidence="1">Multi-pass membrane protein</topology>
    </subcellularLocation>
</comment>
<evidence type="ECO:0000256" key="4">
    <source>
        <dbReference type="ARBA" id="ARBA00023136"/>
    </source>
</evidence>
<evidence type="ECO:0000313" key="7">
    <source>
        <dbReference type="EMBL" id="MCE8022241.1"/>
    </source>
</evidence>
<dbReference type="EMBL" id="JABFTT010000018">
    <property type="protein sequence ID" value="MCE8022241.1"/>
    <property type="molecule type" value="Genomic_DNA"/>
</dbReference>
<name>A0ABS9AKB6_9GAMM</name>
<evidence type="ECO:0000256" key="5">
    <source>
        <dbReference type="SAM" id="Phobius"/>
    </source>
</evidence>
<dbReference type="Pfam" id="PF00916">
    <property type="entry name" value="Sulfate_transp"/>
    <property type="match status" value="1"/>
</dbReference>
<accession>A0ABS9AKB6</accession>
<dbReference type="Pfam" id="PF01740">
    <property type="entry name" value="STAS"/>
    <property type="match status" value="1"/>
</dbReference>
<reference evidence="7 8" key="1">
    <citation type="journal article" date="2021" name="Front. Microbiol.">
        <title>Aerobic Denitrification and Heterotrophic Sulfur Oxidation in the Genus Halomonas Revealed by Six Novel Species Characterizations and Genome-Based Analysis.</title>
        <authorList>
            <person name="Wang L."/>
            <person name="Shao Z."/>
        </authorList>
    </citation>
    <scope>NUCLEOTIDE SEQUENCE [LARGE SCALE GENOMIC DNA]</scope>
    <source>
        <strain evidence="7 8">MCCC 1A11036</strain>
    </source>
</reference>
<feature type="transmembrane region" description="Helical" evidence="5">
    <location>
        <begin position="36"/>
        <end position="57"/>
    </location>
</feature>
<feature type="transmembrane region" description="Helical" evidence="5">
    <location>
        <begin position="413"/>
        <end position="444"/>
    </location>
</feature>
<gene>
    <name evidence="7" type="primary">dauA</name>
    <name evidence="7" type="ORF">HOP51_19315</name>
</gene>
<evidence type="ECO:0000256" key="1">
    <source>
        <dbReference type="ARBA" id="ARBA00004141"/>
    </source>
</evidence>
<feature type="transmembrane region" description="Helical" evidence="5">
    <location>
        <begin position="64"/>
        <end position="85"/>
    </location>
</feature>
<evidence type="ECO:0000256" key="2">
    <source>
        <dbReference type="ARBA" id="ARBA00022692"/>
    </source>
</evidence>
<dbReference type="RefSeq" id="WP_234275524.1">
    <property type="nucleotide sequence ID" value="NZ_JABFTT010000018.1"/>
</dbReference>
<keyword evidence="8" id="KW-1185">Reference proteome</keyword>
<organism evidence="7 8">
    <name type="scientific">Billgrantia zhangzhouensis</name>
    <dbReference type="NCBI Taxonomy" id="2733481"/>
    <lineage>
        <taxon>Bacteria</taxon>
        <taxon>Pseudomonadati</taxon>
        <taxon>Pseudomonadota</taxon>
        <taxon>Gammaproteobacteria</taxon>
        <taxon>Oceanospirillales</taxon>
        <taxon>Halomonadaceae</taxon>
        <taxon>Billgrantia</taxon>
    </lineage>
</organism>
<dbReference type="InterPro" id="IPR011547">
    <property type="entry name" value="SLC26A/SulP_dom"/>
</dbReference>
<feature type="transmembrane region" description="Helical" evidence="5">
    <location>
        <begin position="176"/>
        <end position="201"/>
    </location>
</feature>
<dbReference type="NCBIfam" id="NF008660">
    <property type="entry name" value="PRK11660.1"/>
    <property type="match status" value="1"/>
</dbReference>
<evidence type="ECO:0000313" key="8">
    <source>
        <dbReference type="Proteomes" id="UP001320122"/>
    </source>
</evidence>
<comment type="caution">
    <text evidence="7">The sequence shown here is derived from an EMBL/GenBank/DDBJ whole genome shotgun (WGS) entry which is preliminary data.</text>
</comment>
<keyword evidence="4 5" id="KW-0472">Membrane</keyword>
<evidence type="ECO:0000256" key="3">
    <source>
        <dbReference type="ARBA" id="ARBA00022989"/>
    </source>
</evidence>